<dbReference type="OrthoDB" id="2143914at2759"/>
<feature type="domain" description="HTH myb-type" evidence="2">
    <location>
        <begin position="127"/>
        <end position="173"/>
    </location>
</feature>
<dbReference type="AlphaFoldDB" id="A0A1J4KDH0"/>
<dbReference type="GO" id="GO:0000978">
    <property type="term" value="F:RNA polymerase II cis-regulatory region sequence-specific DNA binding"/>
    <property type="evidence" value="ECO:0007669"/>
    <property type="project" value="TreeGrafter"/>
</dbReference>
<dbReference type="PROSITE" id="PS50090">
    <property type="entry name" value="MYB_LIKE"/>
    <property type="match status" value="2"/>
</dbReference>
<feature type="domain" description="Myb-like" evidence="1">
    <location>
        <begin position="119"/>
        <end position="169"/>
    </location>
</feature>
<dbReference type="Pfam" id="PF00249">
    <property type="entry name" value="Myb_DNA-binding"/>
    <property type="match status" value="2"/>
</dbReference>
<dbReference type="Proteomes" id="UP000179807">
    <property type="component" value="Unassembled WGS sequence"/>
</dbReference>
<dbReference type="Gene3D" id="1.10.10.60">
    <property type="entry name" value="Homeodomain-like"/>
    <property type="match status" value="2"/>
</dbReference>
<evidence type="ECO:0000313" key="3">
    <source>
        <dbReference type="EMBL" id="OHT09243.1"/>
    </source>
</evidence>
<keyword evidence="4" id="KW-1185">Reference proteome</keyword>
<dbReference type="PANTHER" id="PTHR45614">
    <property type="entry name" value="MYB PROTEIN-RELATED"/>
    <property type="match status" value="1"/>
</dbReference>
<dbReference type="EMBL" id="MLAK01000644">
    <property type="protein sequence ID" value="OHT09243.1"/>
    <property type="molecule type" value="Genomic_DNA"/>
</dbReference>
<gene>
    <name evidence="3" type="ORF">TRFO_21883</name>
</gene>
<dbReference type="PROSITE" id="PS51294">
    <property type="entry name" value="HTH_MYB"/>
    <property type="match status" value="2"/>
</dbReference>
<dbReference type="InterPro" id="IPR001005">
    <property type="entry name" value="SANT/Myb"/>
</dbReference>
<comment type="caution">
    <text evidence="3">The sequence shown here is derived from an EMBL/GenBank/DDBJ whole genome shotgun (WGS) entry which is preliminary data.</text>
</comment>
<dbReference type="GO" id="GO:0005634">
    <property type="term" value="C:nucleus"/>
    <property type="evidence" value="ECO:0007669"/>
    <property type="project" value="TreeGrafter"/>
</dbReference>
<dbReference type="InterPro" id="IPR009057">
    <property type="entry name" value="Homeodomain-like_sf"/>
</dbReference>
<evidence type="ECO:0000313" key="4">
    <source>
        <dbReference type="Proteomes" id="UP000179807"/>
    </source>
</evidence>
<dbReference type="GeneID" id="94836952"/>
<evidence type="ECO:0000259" key="1">
    <source>
        <dbReference type="PROSITE" id="PS50090"/>
    </source>
</evidence>
<dbReference type="GO" id="GO:0000981">
    <property type="term" value="F:DNA-binding transcription factor activity, RNA polymerase II-specific"/>
    <property type="evidence" value="ECO:0007669"/>
    <property type="project" value="TreeGrafter"/>
</dbReference>
<protein>
    <submittedName>
        <fullName evidence="3">Myb-like DNA-binding domain containing protein</fullName>
    </submittedName>
</protein>
<dbReference type="VEuPathDB" id="TrichDB:TRFO_21883"/>
<dbReference type="CDD" id="cd00167">
    <property type="entry name" value="SANT"/>
    <property type="match status" value="2"/>
</dbReference>
<evidence type="ECO:0000259" key="2">
    <source>
        <dbReference type="PROSITE" id="PS51294"/>
    </source>
</evidence>
<dbReference type="RefSeq" id="XP_068362379.1">
    <property type="nucleotide sequence ID" value="XM_068502248.1"/>
</dbReference>
<feature type="domain" description="HTH myb-type" evidence="2">
    <location>
        <begin position="67"/>
        <end position="122"/>
    </location>
</feature>
<proteinExistence type="predicted"/>
<dbReference type="InterPro" id="IPR050560">
    <property type="entry name" value="MYB_TF"/>
</dbReference>
<sequence>MQESSPQSPTTNILSGQTIQINCVTQIEQESQKETVIPISNKDAGVTDIPIDNNIDIQIVNNEIESSIPHKKLKWKPEEDEMLKKAVESLGTKSWTAISALVNGRNSKQCRERWTSQISPTIVKEGWSQQEDHILMLMHHEHGNLWATIAKFLPGRSAIAVKNRFNLLSRHSRTIPNIITCQTTRKTYTVPVENCLPKFGIKDFHSSNINMMKTPTWLNENDPGLPDSLYAVIDDTNQELFSVDDLFF</sequence>
<dbReference type="SMART" id="SM00717">
    <property type="entry name" value="SANT"/>
    <property type="match status" value="2"/>
</dbReference>
<feature type="domain" description="Myb-like" evidence="1">
    <location>
        <begin position="67"/>
        <end position="118"/>
    </location>
</feature>
<dbReference type="PANTHER" id="PTHR45614:SF299">
    <property type="entry name" value="MYB-LIKE DNA-BINDING DOMAIN CONTAINING PROTEIN"/>
    <property type="match status" value="1"/>
</dbReference>
<reference evidence="3" key="1">
    <citation type="submission" date="2016-10" db="EMBL/GenBank/DDBJ databases">
        <authorList>
            <person name="Benchimol M."/>
            <person name="Almeida L.G."/>
            <person name="Vasconcelos A.T."/>
            <person name="Perreira-Neves A."/>
            <person name="Rosa I.A."/>
            <person name="Tasca T."/>
            <person name="Bogo M.R."/>
            <person name="de Souza W."/>
        </authorList>
    </citation>
    <scope>NUCLEOTIDE SEQUENCE [LARGE SCALE GENOMIC DNA]</scope>
    <source>
        <strain evidence="3">K</strain>
    </source>
</reference>
<dbReference type="InterPro" id="IPR017930">
    <property type="entry name" value="Myb_dom"/>
</dbReference>
<dbReference type="SUPFAM" id="SSF46689">
    <property type="entry name" value="Homeodomain-like"/>
    <property type="match status" value="1"/>
</dbReference>
<accession>A0A1J4KDH0</accession>
<name>A0A1J4KDH0_9EUKA</name>
<organism evidence="3 4">
    <name type="scientific">Tritrichomonas foetus</name>
    <dbReference type="NCBI Taxonomy" id="1144522"/>
    <lineage>
        <taxon>Eukaryota</taxon>
        <taxon>Metamonada</taxon>
        <taxon>Parabasalia</taxon>
        <taxon>Tritrichomonadida</taxon>
        <taxon>Tritrichomonadidae</taxon>
        <taxon>Tritrichomonas</taxon>
    </lineage>
</organism>